<evidence type="ECO:0000256" key="2">
    <source>
        <dbReference type="ARBA" id="ARBA00004613"/>
    </source>
</evidence>
<evidence type="ECO:0000256" key="8">
    <source>
        <dbReference type="ARBA" id="ARBA00022723"/>
    </source>
</evidence>
<dbReference type="SMART" id="SM00747">
    <property type="entry name" value="CFEM"/>
    <property type="match status" value="1"/>
</dbReference>
<keyword evidence="13" id="KW-0325">Glycoprotein</keyword>
<evidence type="ECO:0000256" key="13">
    <source>
        <dbReference type="ARBA" id="ARBA00023180"/>
    </source>
</evidence>
<evidence type="ECO:0000256" key="15">
    <source>
        <dbReference type="PROSITE-ProRule" id="PRU01356"/>
    </source>
</evidence>
<name>A0A6A5QJ88_AMPQU</name>
<evidence type="ECO:0000256" key="9">
    <source>
        <dbReference type="ARBA" id="ARBA00022729"/>
    </source>
</evidence>
<feature type="binding site" description="axial binding residue" evidence="15">
    <location>
        <position position="44"/>
    </location>
    <ligand>
        <name>heme</name>
        <dbReference type="ChEBI" id="CHEBI:30413"/>
    </ligand>
    <ligandPart>
        <name>Fe</name>
        <dbReference type="ChEBI" id="CHEBI:18248"/>
    </ligandPart>
</feature>
<evidence type="ECO:0000259" key="17">
    <source>
        <dbReference type="PROSITE" id="PS52012"/>
    </source>
</evidence>
<dbReference type="AlphaFoldDB" id="A0A6A5QJ88"/>
<comment type="subcellular location">
    <subcellularLocation>
        <location evidence="1">Cell membrane</location>
        <topology evidence="1">Lipid-anchor</topology>
        <topology evidence="1">GPI-anchor</topology>
    </subcellularLocation>
    <subcellularLocation>
        <location evidence="2">Secreted</location>
    </subcellularLocation>
</comment>
<evidence type="ECO:0000256" key="1">
    <source>
        <dbReference type="ARBA" id="ARBA00004609"/>
    </source>
</evidence>
<dbReference type="InterPro" id="IPR051735">
    <property type="entry name" value="CFEM_domain"/>
</dbReference>
<dbReference type="InterPro" id="IPR008427">
    <property type="entry name" value="Extracellular_membr_CFEM_dom"/>
</dbReference>
<dbReference type="OrthoDB" id="3065412at2759"/>
<sequence>MRFAFVAAVAAFGPMVLAQNLLGQIPQCAQTCFGNNLGSCGVADIACICGNTAVIDRVSCCVFASCSQADIAATTQFAVTLCKVSNINVNTAPVCPSAASDSAMSTGSMASSVSASRSAASASSASTASASAAATTGAAAGAGVGLGVAMAGLLAAL</sequence>
<organism evidence="18 19">
    <name type="scientific">Ampelomyces quisqualis</name>
    <name type="common">Powdery mildew agent</name>
    <dbReference type="NCBI Taxonomy" id="50730"/>
    <lineage>
        <taxon>Eukaryota</taxon>
        <taxon>Fungi</taxon>
        <taxon>Dikarya</taxon>
        <taxon>Ascomycota</taxon>
        <taxon>Pezizomycotina</taxon>
        <taxon>Dothideomycetes</taxon>
        <taxon>Pleosporomycetidae</taxon>
        <taxon>Pleosporales</taxon>
        <taxon>Pleosporineae</taxon>
        <taxon>Phaeosphaeriaceae</taxon>
        <taxon>Ampelomyces</taxon>
    </lineage>
</organism>
<evidence type="ECO:0000256" key="4">
    <source>
        <dbReference type="ARBA" id="ARBA00022475"/>
    </source>
</evidence>
<evidence type="ECO:0000256" key="16">
    <source>
        <dbReference type="SAM" id="SignalP"/>
    </source>
</evidence>
<dbReference type="GO" id="GO:0005576">
    <property type="term" value="C:extracellular region"/>
    <property type="evidence" value="ECO:0007669"/>
    <property type="project" value="UniProtKB-SubCell"/>
</dbReference>
<keyword evidence="10 15" id="KW-0408">Iron</keyword>
<feature type="domain" description="CFEM" evidence="17">
    <location>
        <begin position="1"/>
        <end position="112"/>
    </location>
</feature>
<evidence type="ECO:0000256" key="6">
    <source>
        <dbReference type="ARBA" id="ARBA00022617"/>
    </source>
</evidence>
<evidence type="ECO:0000256" key="14">
    <source>
        <dbReference type="ARBA" id="ARBA00023288"/>
    </source>
</evidence>
<keyword evidence="6 15" id="KW-0349">Heme</keyword>
<evidence type="ECO:0000256" key="11">
    <source>
        <dbReference type="ARBA" id="ARBA00023136"/>
    </source>
</evidence>
<protein>
    <recommendedName>
        <fullName evidence="17">CFEM domain-containing protein</fullName>
    </recommendedName>
</protein>
<dbReference type="GO" id="GO:0046872">
    <property type="term" value="F:metal ion binding"/>
    <property type="evidence" value="ECO:0007669"/>
    <property type="project" value="UniProtKB-UniRule"/>
</dbReference>
<dbReference type="PANTHER" id="PTHR37928">
    <property type="entry name" value="CFEM DOMAIN PROTEIN (AFU_ORTHOLOGUE AFUA_6G14090)"/>
    <property type="match status" value="1"/>
</dbReference>
<evidence type="ECO:0000256" key="12">
    <source>
        <dbReference type="ARBA" id="ARBA00023157"/>
    </source>
</evidence>
<comment type="similarity">
    <text evidence="3">Belongs to the RBT5 family.</text>
</comment>
<dbReference type="GO" id="GO:0098552">
    <property type="term" value="C:side of membrane"/>
    <property type="evidence" value="ECO:0007669"/>
    <property type="project" value="UniProtKB-KW"/>
</dbReference>
<gene>
    <name evidence="18" type="ORF">BDU57DRAFT_454763</name>
</gene>
<keyword evidence="5" id="KW-0964">Secreted</keyword>
<feature type="disulfide bond" evidence="15">
    <location>
        <begin position="40"/>
        <end position="47"/>
    </location>
</feature>
<dbReference type="EMBL" id="ML979137">
    <property type="protein sequence ID" value="KAF1914910.1"/>
    <property type="molecule type" value="Genomic_DNA"/>
</dbReference>
<evidence type="ECO:0000313" key="19">
    <source>
        <dbReference type="Proteomes" id="UP000800096"/>
    </source>
</evidence>
<evidence type="ECO:0000256" key="3">
    <source>
        <dbReference type="ARBA" id="ARBA00010031"/>
    </source>
</evidence>
<keyword evidence="7" id="KW-0336">GPI-anchor</keyword>
<dbReference type="GO" id="GO:0005886">
    <property type="term" value="C:plasma membrane"/>
    <property type="evidence" value="ECO:0007669"/>
    <property type="project" value="UniProtKB-SubCell"/>
</dbReference>
<evidence type="ECO:0000256" key="7">
    <source>
        <dbReference type="ARBA" id="ARBA00022622"/>
    </source>
</evidence>
<evidence type="ECO:0000313" key="18">
    <source>
        <dbReference type="EMBL" id="KAF1914910.1"/>
    </source>
</evidence>
<keyword evidence="9 16" id="KW-0732">Signal</keyword>
<comment type="caution">
    <text evidence="15">Lacks conserved residue(s) required for the propagation of feature annotation.</text>
</comment>
<evidence type="ECO:0000256" key="5">
    <source>
        <dbReference type="ARBA" id="ARBA00022525"/>
    </source>
</evidence>
<dbReference type="Proteomes" id="UP000800096">
    <property type="component" value="Unassembled WGS sequence"/>
</dbReference>
<proteinExistence type="inferred from homology"/>
<evidence type="ECO:0000256" key="10">
    <source>
        <dbReference type="ARBA" id="ARBA00023004"/>
    </source>
</evidence>
<feature type="signal peptide" evidence="16">
    <location>
        <begin position="1"/>
        <end position="18"/>
    </location>
</feature>
<keyword evidence="4" id="KW-1003">Cell membrane</keyword>
<dbReference type="PANTHER" id="PTHR37928:SF2">
    <property type="entry name" value="GPI ANCHORED CFEM DOMAIN PROTEIN (AFU_ORTHOLOGUE AFUA_6G10580)"/>
    <property type="match status" value="1"/>
</dbReference>
<keyword evidence="19" id="KW-1185">Reference proteome</keyword>
<keyword evidence="12 15" id="KW-1015">Disulfide bond</keyword>
<keyword evidence="14" id="KW-0449">Lipoprotein</keyword>
<feature type="chain" id="PRO_5025577060" description="CFEM domain-containing protein" evidence="16">
    <location>
        <begin position="19"/>
        <end position="157"/>
    </location>
</feature>
<keyword evidence="8 15" id="KW-0479">Metal-binding</keyword>
<reference evidence="18" key="1">
    <citation type="journal article" date="2020" name="Stud. Mycol.">
        <title>101 Dothideomycetes genomes: a test case for predicting lifestyles and emergence of pathogens.</title>
        <authorList>
            <person name="Haridas S."/>
            <person name="Albert R."/>
            <person name="Binder M."/>
            <person name="Bloem J."/>
            <person name="Labutti K."/>
            <person name="Salamov A."/>
            <person name="Andreopoulos B."/>
            <person name="Baker S."/>
            <person name="Barry K."/>
            <person name="Bills G."/>
            <person name="Bluhm B."/>
            <person name="Cannon C."/>
            <person name="Castanera R."/>
            <person name="Culley D."/>
            <person name="Daum C."/>
            <person name="Ezra D."/>
            <person name="Gonzalez J."/>
            <person name="Henrissat B."/>
            <person name="Kuo A."/>
            <person name="Liang C."/>
            <person name="Lipzen A."/>
            <person name="Lutzoni F."/>
            <person name="Magnuson J."/>
            <person name="Mondo S."/>
            <person name="Nolan M."/>
            <person name="Ohm R."/>
            <person name="Pangilinan J."/>
            <person name="Park H.-J."/>
            <person name="Ramirez L."/>
            <person name="Alfaro M."/>
            <person name="Sun H."/>
            <person name="Tritt A."/>
            <person name="Yoshinaga Y."/>
            <person name="Zwiers L.-H."/>
            <person name="Turgeon B."/>
            <person name="Goodwin S."/>
            <person name="Spatafora J."/>
            <person name="Crous P."/>
            <person name="Grigoriev I."/>
        </authorList>
    </citation>
    <scope>NUCLEOTIDE SEQUENCE</scope>
    <source>
        <strain evidence="18">HMLAC05119</strain>
    </source>
</reference>
<keyword evidence="11" id="KW-0472">Membrane</keyword>
<accession>A0A6A5QJ88</accession>
<dbReference type="PROSITE" id="PS52012">
    <property type="entry name" value="CFEM"/>
    <property type="match status" value="1"/>
</dbReference>
<feature type="disulfide bond" evidence="15">
    <location>
        <begin position="49"/>
        <end position="82"/>
    </location>
</feature>
<dbReference type="Pfam" id="PF05730">
    <property type="entry name" value="CFEM"/>
    <property type="match status" value="1"/>
</dbReference>